<sequence length="91" mass="10517">MEYKIEEKRFAAYDGDKEVGESTFSKSSNEFIIIDHTFVDDNYRGQGIAGKLIETAVNYARENGIKIIPLCPTARMMFDRHPEYKEVEYGK</sequence>
<evidence type="ECO:0000313" key="2">
    <source>
        <dbReference type="Proteomes" id="UP000595814"/>
    </source>
</evidence>
<evidence type="ECO:0000313" key="1">
    <source>
        <dbReference type="EMBL" id="QQK09061.1"/>
    </source>
</evidence>
<keyword evidence="2" id="KW-1185">Reference proteome</keyword>
<dbReference type="EMBL" id="CP066744">
    <property type="protein sequence ID" value="QQK09061.1"/>
    <property type="molecule type" value="Genomic_DNA"/>
</dbReference>
<protein>
    <submittedName>
        <fullName evidence="1">N-acetyltransferase</fullName>
    </submittedName>
</protein>
<proteinExistence type="predicted"/>
<name>A0AC61N227_9FIRM</name>
<accession>A0AC61N227</accession>
<reference evidence="1 2" key="1">
    <citation type="journal article" date="2022" name="Int. J. Syst. Evol. Microbiol.">
        <title>Miniphocaeibacter halophilus sp. nov., an ammonium-tolerant acetate-producing bacterium isolated from a biogas system.</title>
        <authorList>
            <person name="Schnurer A."/>
            <person name="Singh A."/>
            <person name="Bi S."/>
            <person name="Qiao W."/>
            <person name="Westerholm M."/>
        </authorList>
    </citation>
    <scope>NUCLEOTIDE SEQUENCE [LARGE SCALE GENOMIC DNA]</scope>
    <source>
        <strain evidence="1 2">AMB_01</strain>
    </source>
</reference>
<dbReference type="Proteomes" id="UP000595814">
    <property type="component" value="Chromosome"/>
</dbReference>
<organism evidence="1 2">
    <name type="scientific">Miniphocaeibacter halophilus</name>
    <dbReference type="NCBI Taxonomy" id="2931922"/>
    <lineage>
        <taxon>Bacteria</taxon>
        <taxon>Bacillati</taxon>
        <taxon>Bacillota</taxon>
        <taxon>Tissierellia</taxon>
        <taxon>Tissierellales</taxon>
        <taxon>Peptoniphilaceae</taxon>
        <taxon>Miniphocaeibacter</taxon>
    </lineage>
</organism>
<gene>
    <name evidence="1" type="ORF">JFY71_02015</name>
</gene>